<gene>
    <name evidence="1" type="ORF">MHJDHPNH_00023</name>
</gene>
<proteinExistence type="predicted"/>
<reference evidence="1" key="1">
    <citation type="submission" date="2020-06" db="EMBL/GenBank/DDBJ databases">
        <title>Unique genomic features of the anaerobic methanotrophic archaea.</title>
        <authorList>
            <person name="Chadwick G.L."/>
            <person name="Skennerton C.T."/>
            <person name="Laso-Perez R."/>
            <person name="Leu A.O."/>
            <person name="Speth D.R."/>
            <person name="Yu H."/>
            <person name="Morgan-Lang C."/>
            <person name="Hatzenpichler R."/>
            <person name="Goudeau D."/>
            <person name="Malmstrom R."/>
            <person name="Brazelton W.J."/>
            <person name="Woyke T."/>
            <person name="Hallam S.J."/>
            <person name="Tyson G.W."/>
            <person name="Wegener G."/>
            <person name="Boetius A."/>
            <person name="Orphan V."/>
        </authorList>
    </citation>
    <scope>NUCLEOTIDE SEQUENCE</scope>
</reference>
<accession>A0A7G9Z4N7</accession>
<dbReference type="AlphaFoldDB" id="A0A7G9Z4N7"/>
<name>A0A7G9Z4N7_9EURY</name>
<protein>
    <submittedName>
        <fullName evidence="1">Uncharacterized protein</fullName>
    </submittedName>
</protein>
<organism evidence="1">
    <name type="scientific">Candidatus Methanophaga sp. ANME-1 ERB7</name>
    <dbReference type="NCBI Taxonomy" id="2759913"/>
    <lineage>
        <taxon>Archaea</taxon>
        <taxon>Methanobacteriati</taxon>
        <taxon>Methanobacteriota</taxon>
        <taxon>Stenosarchaea group</taxon>
        <taxon>Methanomicrobia</taxon>
        <taxon>Candidatus Methanophagales</taxon>
        <taxon>Candidatus Methanophagaceae</taxon>
        <taxon>Candidatus Methanophaga</taxon>
    </lineage>
</organism>
<evidence type="ECO:0000313" key="1">
    <source>
        <dbReference type="EMBL" id="QNO55221.1"/>
    </source>
</evidence>
<dbReference type="EMBL" id="MT631606">
    <property type="protein sequence ID" value="QNO55221.1"/>
    <property type="molecule type" value="Genomic_DNA"/>
</dbReference>
<sequence length="64" mass="7386">MDVKDSFGNVVEIMRDNNIEERSHRWSKMHIRRRTGRTSTTNEMAQYGALTAIFSNNDAIDLKG</sequence>